<dbReference type="InterPro" id="IPR036732">
    <property type="entry name" value="AFP_Neu5c_C_sf"/>
</dbReference>
<dbReference type="PROSITE" id="PS50844">
    <property type="entry name" value="AFP_LIKE"/>
    <property type="match status" value="1"/>
</dbReference>
<dbReference type="PANTHER" id="PTHR42966:SF1">
    <property type="entry name" value="SIALIC ACID SYNTHASE"/>
    <property type="match status" value="1"/>
</dbReference>
<evidence type="ECO:0000313" key="2">
    <source>
        <dbReference type="EMBL" id="OGZ39389.1"/>
    </source>
</evidence>
<dbReference type="SUPFAM" id="SSF51569">
    <property type="entry name" value="Aldolase"/>
    <property type="match status" value="1"/>
</dbReference>
<dbReference type="Proteomes" id="UP000177126">
    <property type="component" value="Unassembled WGS sequence"/>
</dbReference>
<dbReference type="InterPro" id="IPR013785">
    <property type="entry name" value="Aldolase_TIM"/>
</dbReference>
<dbReference type="GO" id="GO:0016051">
    <property type="term" value="P:carbohydrate biosynthetic process"/>
    <property type="evidence" value="ECO:0007669"/>
    <property type="project" value="InterPro"/>
</dbReference>
<dbReference type="CDD" id="cd11615">
    <property type="entry name" value="SAF_NeuB_like"/>
    <property type="match status" value="1"/>
</dbReference>
<gene>
    <name evidence="2" type="ORF">A3B04_04045</name>
</gene>
<dbReference type="PANTHER" id="PTHR42966">
    <property type="entry name" value="N-ACETYLNEURAMINATE SYNTHASE"/>
    <property type="match status" value="1"/>
</dbReference>
<reference evidence="2 3" key="1">
    <citation type="journal article" date="2016" name="Nat. Commun.">
        <title>Thousands of microbial genomes shed light on interconnected biogeochemical processes in an aquifer system.</title>
        <authorList>
            <person name="Anantharaman K."/>
            <person name="Brown C.T."/>
            <person name="Hug L.A."/>
            <person name="Sharon I."/>
            <person name="Castelle C.J."/>
            <person name="Probst A.J."/>
            <person name="Thomas B.C."/>
            <person name="Singh A."/>
            <person name="Wilkins M.J."/>
            <person name="Karaoz U."/>
            <person name="Brodie E.L."/>
            <person name="Williams K.H."/>
            <person name="Hubbard S.S."/>
            <person name="Banfield J.F."/>
        </authorList>
    </citation>
    <scope>NUCLEOTIDE SEQUENCE [LARGE SCALE GENOMIC DNA]</scope>
</reference>
<dbReference type="InterPro" id="IPR006190">
    <property type="entry name" value="SAF_AFP_Neu5Ac"/>
</dbReference>
<dbReference type="SUPFAM" id="SSF51269">
    <property type="entry name" value="AFP III-like domain"/>
    <property type="match status" value="1"/>
</dbReference>
<dbReference type="EMBL" id="MHNF01000061">
    <property type="protein sequence ID" value="OGZ39389.1"/>
    <property type="molecule type" value="Genomic_DNA"/>
</dbReference>
<dbReference type="AlphaFoldDB" id="A0A1G2FMT9"/>
<organism evidence="2 3">
    <name type="scientific">Candidatus Portnoybacteria bacterium RIFCSPLOWO2_02_FULL_39_11</name>
    <dbReference type="NCBI Taxonomy" id="1802001"/>
    <lineage>
        <taxon>Bacteria</taxon>
        <taxon>Candidatus Portnoyibacteriota</taxon>
    </lineage>
</organism>
<feature type="domain" description="AFP-like" evidence="1">
    <location>
        <begin position="315"/>
        <end position="376"/>
    </location>
</feature>
<dbReference type="SMART" id="SM00858">
    <property type="entry name" value="SAF"/>
    <property type="match status" value="1"/>
</dbReference>
<dbReference type="Gene3D" id="3.20.20.70">
    <property type="entry name" value="Aldolase class I"/>
    <property type="match status" value="1"/>
</dbReference>
<dbReference type="InterPro" id="IPR057736">
    <property type="entry name" value="SAF_PseI/NeuA/NeuB"/>
</dbReference>
<dbReference type="Gene3D" id="3.90.1210.10">
    <property type="entry name" value="Antifreeze-like/N-acetylneuraminic acid synthase C-terminal domain"/>
    <property type="match status" value="1"/>
</dbReference>
<dbReference type="InterPro" id="IPR013132">
    <property type="entry name" value="PseI/NeuA/B-like_N"/>
</dbReference>
<protein>
    <recommendedName>
        <fullName evidence="1">AFP-like domain-containing protein</fullName>
    </recommendedName>
</protein>
<name>A0A1G2FMT9_9BACT</name>
<evidence type="ECO:0000259" key="1">
    <source>
        <dbReference type="PROSITE" id="PS50844"/>
    </source>
</evidence>
<evidence type="ECO:0000313" key="3">
    <source>
        <dbReference type="Proteomes" id="UP000177126"/>
    </source>
</evidence>
<accession>A0A1G2FMT9</accession>
<comment type="caution">
    <text evidence="2">The sequence shown here is derived from an EMBL/GenBank/DDBJ whole genome shotgun (WGS) entry which is preliminary data.</text>
</comment>
<sequence>MTKNTPEAIWEKIKKGIFVIVDAGKNFIRTEEEKSVVEYLANAKQLVDEAAKGGADAIKFQTHNVEDEQLNINIVSPHFKGSDRYRWVSRNNKATPLNEFWKPLKQYCDKKGIIFFSTAMSRGAAKILNEAGVNFWKIGSGDILDFVMLDYMRMSGKPIILSSGMSTLEEVEKAVKFLREKNKRVALLHCVSKYPCPPEELHLKTIEFFKECFDMPIGFSDHSLGIDSALAAVTMGATVIEKHFSMSRDLWGADHKVSLTPAELSDLVQGIRDMRENPIRRQIVLKSEFVKKGMGSKTKILQADEAVFRPLFRKSLMAGCDIPAGTILTADMIYAMRPQKFAGGLPSEEYEKVLGAKATKDLKKYDPLIWRVLKSRRQEKRKKVENKRKKR</sequence>
<dbReference type="Pfam" id="PF03102">
    <property type="entry name" value="NeuB"/>
    <property type="match status" value="1"/>
</dbReference>
<dbReference type="InterPro" id="IPR013974">
    <property type="entry name" value="SAF"/>
</dbReference>
<dbReference type="InterPro" id="IPR051690">
    <property type="entry name" value="PseI-like"/>
</dbReference>
<dbReference type="GO" id="GO:0047444">
    <property type="term" value="F:N-acylneuraminate-9-phosphate synthase activity"/>
    <property type="evidence" value="ECO:0007669"/>
    <property type="project" value="TreeGrafter"/>
</dbReference>
<proteinExistence type="predicted"/>
<dbReference type="Pfam" id="PF08666">
    <property type="entry name" value="SAF"/>
    <property type="match status" value="1"/>
</dbReference>